<evidence type="ECO:0000256" key="3">
    <source>
        <dbReference type="ARBA" id="ARBA00023163"/>
    </source>
</evidence>
<keyword evidence="2" id="KW-0238">DNA-binding</keyword>
<dbReference type="Gene3D" id="1.10.10.60">
    <property type="entry name" value="Homeodomain-like"/>
    <property type="match status" value="1"/>
</dbReference>
<dbReference type="AlphaFoldDB" id="A0AB73T2Q4"/>
<dbReference type="PANTHER" id="PTHR43280:SF34">
    <property type="entry name" value="ARAC-FAMILY TRANSCRIPTIONAL REGULATOR"/>
    <property type="match status" value="1"/>
</dbReference>
<sequence>MAQNKLITNKEVFKNGWNSLYTESFHYPAAYEISEHSHEFMEIGVTLDGTARHTSGSSSRLLSPGSVYLIAPMQSHSLQASSRWHVQNIYLLPKALARHFPPDLKQFLTLAGSPLMENKMFCQLTGQNLKAAGSLLESYSGYSPTASSSMDAFQYHCMIALLYIICDTFKSANPSISFQADDRVLTIVRLIERHLSLPSSELTSLISSGLSLHPQSLNRLIKRDLGISLNQFILESKLENSCGMLLEGVPITNVAMALGFYDHSHYNKYFLKYFGITPSEYRKKYRLSTDSIHP</sequence>
<evidence type="ECO:0000256" key="1">
    <source>
        <dbReference type="ARBA" id="ARBA00023015"/>
    </source>
</evidence>
<evidence type="ECO:0000259" key="4">
    <source>
        <dbReference type="PROSITE" id="PS01124"/>
    </source>
</evidence>
<keyword evidence="3" id="KW-0804">Transcription</keyword>
<dbReference type="PRINTS" id="PR00032">
    <property type="entry name" value="HTHARAC"/>
</dbReference>
<proteinExistence type="predicted"/>
<dbReference type="EMBL" id="QGGY01000007">
    <property type="protein sequence ID" value="PWJ75033.1"/>
    <property type="molecule type" value="Genomic_DNA"/>
</dbReference>
<dbReference type="Pfam" id="PF12833">
    <property type="entry name" value="HTH_18"/>
    <property type="match status" value="1"/>
</dbReference>
<dbReference type="Pfam" id="PF02311">
    <property type="entry name" value="AraC_binding"/>
    <property type="match status" value="1"/>
</dbReference>
<dbReference type="PROSITE" id="PS01124">
    <property type="entry name" value="HTH_ARAC_FAMILY_2"/>
    <property type="match status" value="1"/>
</dbReference>
<dbReference type="RefSeq" id="WP_109626758.1">
    <property type="nucleotide sequence ID" value="NZ_CABJAT010000004.1"/>
</dbReference>
<evidence type="ECO:0000313" key="5">
    <source>
        <dbReference type="EMBL" id="PWJ75033.1"/>
    </source>
</evidence>
<dbReference type="SUPFAM" id="SSF51215">
    <property type="entry name" value="Regulatory protein AraC"/>
    <property type="match status" value="1"/>
</dbReference>
<dbReference type="InterPro" id="IPR003313">
    <property type="entry name" value="AraC-bd"/>
</dbReference>
<comment type="caution">
    <text evidence="5">The sequence shown here is derived from an EMBL/GenBank/DDBJ whole genome shotgun (WGS) entry which is preliminary data.</text>
</comment>
<evidence type="ECO:0000313" key="6">
    <source>
        <dbReference type="Proteomes" id="UP000245412"/>
    </source>
</evidence>
<dbReference type="GO" id="GO:0043565">
    <property type="term" value="F:sequence-specific DNA binding"/>
    <property type="evidence" value="ECO:0007669"/>
    <property type="project" value="InterPro"/>
</dbReference>
<dbReference type="PANTHER" id="PTHR43280">
    <property type="entry name" value="ARAC-FAMILY TRANSCRIPTIONAL REGULATOR"/>
    <property type="match status" value="1"/>
</dbReference>
<gene>
    <name evidence="5" type="ORF">C7383_10740</name>
</gene>
<dbReference type="InterPro" id="IPR018060">
    <property type="entry name" value="HTH_AraC"/>
</dbReference>
<dbReference type="GO" id="GO:0003700">
    <property type="term" value="F:DNA-binding transcription factor activity"/>
    <property type="evidence" value="ECO:0007669"/>
    <property type="project" value="InterPro"/>
</dbReference>
<dbReference type="InterPro" id="IPR009057">
    <property type="entry name" value="Homeodomain-like_sf"/>
</dbReference>
<organism evidence="5 6">
    <name type="scientific">Murimonas intestini</name>
    <dbReference type="NCBI Taxonomy" id="1337051"/>
    <lineage>
        <taxon>Bacteria</taxon>
        <taxon>Bacillati</taxon>
        <taxon>Bacillota</taxon>
        <taxon>Clostridia</taxon>
        <taxon>Lachnospirales</taxon>
        <taxon>Lachnospiraceae</taxon>
        <taxon>Murimonas</taxon>
    </lineage>
</organism>
<protein>
    <submittedName>
        <fullName evidence="5">AraC-like DNA-binding protein</fullName>
    </submittedName>
</protein>
<accession>A0AB73T2Q4</accession>
<dbReference type="InterPro" id="IPR014710">
    <property type="entry name" value="RmlC-like_jellyroll"/>
</dbReference>
<keyword evidence="6" id="KW-1185">Reference proteome</keyword>
<dbReference type="InterPro" id="IPR037923">
    <property type="entry name" value="HTH-like"/>
</dbReference>
<dbReference type="SMART" id="SM00342">
    <property type="entry name" value="HTH_ARAC"/>
    <property type="match status" value="1"/>
</dbReference>
<dbReference type="Gene3D" id="2.60.120.10">
    <property type="entry name" value="Jelly Rolls"/>
    <property type="match status" value="1"/>
</dbReference>
<dbReference type="InterPro" id="IPR020449">
    <property type="entry name" value="Tscrpt_reg_AraC-type_HTH"/>
</dbReference>
<dbReference type="InterPro" id="IPR018062">
    <property type="entry name" value="HTH_AraC-typ_CS"/>
</dbReference>
<dbReference type="PROSITE" id="PS00041">
    <property type="entry name" value="HTH_ARAC_FAMILY_1"/>
    <property type="match status" value="1"/>
</dbReference>
<dbReference type="SUPFAM" id="SSF46689">
    <property type="entry name" value="Homeodomain-like"/>
    <property type="match status" value="1"/>
</dbReference>
<feature type="domain" description="HTH araC/xylS-type" evidence="4">
    <location>
        <begin position="185"/>
        <end position="284"/>
    </location>
</feature>
<dbReference type="Proteomes" id="UP000245412">
    <property type="component" value="Unassembled WGS sequence"/>
</dbReference>
<name>A0AB73T2Q4_9FIRM</name>
<keyword evidence="1" id="KW-0805">Transcription regulation</keyword>
<reference evidence="5 6" key="1">
    <citation type="submission" date="2018-05" db="EMBL/GenBank/DDBJ databases">
        <authorList>
            <person name="Goeker M."/>
            <person name="Huntemann M."/>
            <person name="Clum A."/>
            <person name="Pillay M."/>
            <person name="Palaniappan K."/>
            <person name="Varghese N."/>
            <person name="Mikhailova N."/>
            <person name="Stamatis D."/>
            <person name="Reddy T."/>
            <person name="Daum C."/>
            <person name="Shapiro N."/>
            <person name="Ivanova N."/>
            <person name="Kyrpides N."/>
            <person name="Woyke T."/>
        </authorList>
    </citation>
    <scope>NUCLEOTIDE SEQUENCE [LARGE SCALE GENOMIC DNA]</scope>
    <source>
        <strain evidence="5 6">DSM 26524</strain>
    </source>
</reference>
<evidence type="ECO:0000256" key="2">
    <source>
        <dbReference type="ARBA" id="ARBA00023125"/>
    </source>
</evidence>